<dbReference type="InterPro" id="IPR051268">
    <property type="entry name" value="Type-I_R_enzyme_R_subunit"/>
</dbReference>
<dbReference type="NCBIfam" id="TIGR00348">
    <property type="entry name" value="hsdR"/>
    <property type="match status" value="1"/>
</dbReference>
<comment type="similarity">
    <text evidence="2 11">Belongs to the HsdR family.</text>
</comment>
<dbReference type="GO" id="GO:0005524">
    <property type="term" value="F:ATP binding"/>
    <property type="evidence" value="ECO:0007669"/>
    <property type="project" value="UniProtKB-KW"/>
</dbReference>
<feature type="domain" description="Helicase ATP-binding" evidence="12">
    <location>
        <begin position="283"/>
        <end position="462"/>
    </location>
</feature>
<dbReference type="RefSeq" id="WP_075515185.1">
    <property type="nucleotide sequence ID" value="NZ_MODZ01000009.1"/>
</dbReference>
<dbReference type="GO" id="GO:0009307">
    <property type="term" value="P:DNA restriction-modification system"/>
    <property type="evidence" value="ECO:0007669"/>
    <property type="project" value="UniProtKB-KW"/>
</dbReference>
<dbReference type="SMART" id="SM00487">
    <property type="entry name" value="DEXDc"/>
    <property type="match status" value="1"/>
</dbReference>
<comment type="function">
    <text evidence="11">Subunit R is required for both nuclease and ATPase activities, but not for modification.</text>
</comment>
<evidence type="ECO:0000313" key="14">
    <source>
        <dbReference type="Proteomes" id="UP000179540"/>
    </source>
</evidence>
<dbReference type="Pfam" id="PF22679">
    <property type="entry name" value="T1R_D3-like"/>
    <property type="match status" value="1"/>
</dbReference>
<dbReference type="GO" id="GO:0003677">
    <property type="term" value="F:DNA binding"/>
    <property type="evidence" value="ECO:0007669"/>
    <property type="project" value="UniProtKB-KW"/>
</dbReference>
<reference evidence="13 14" key="1">
    <citation type="submission" date="2016-10" db="EMBL/GenBank/DDBJ databases">
        <title>Draft genome sequence of strain LCT isolated from the Shenzhou X spacecraft of China.</title>
        <authorList>
            <person name="Huang B."/>
        </authorList>
    </citation>
    <scope>NUCLEOTIDE SEQUENCE [LARGE SCALE GENOMIC DNA]</scope>
    <source>
        <strain evidence="13 14">LCT-H5</strain>
    </source>
</reference>
<dbReference type="InterPro" id="IPR014001">
    <property type="entry name" value="Helicase_ATP-bd"/>
</dbReference>
<keyword evidence="8 11" id="KW-0378">Hydrolase</keyword>
<dbReference type="CDD" id="cd22332">
    <property type="entry name" value="HsdR_N"/>
    <property type="match status" value="1"/>
</dbReference>
<evidence type="ECO:0000256" key="4">
    <source>
        <dbReference type="ARBA" id="ARBA00022722"/>
    </source>
</evidence>
<evidence type="ECO:0000256" key="6">
    <source>
        <dbReference type="ARBA" id="ARBA00022747"/>
    </source>
</evidence>
<dbReference type="CDD" id="cd18030">
    <property type="entry name" value="DEXHc_RE_I_HsdR"/>
    <property type="match status" value="1"/>
</dbReference>
<dbReference type="Pfam" id="PF11867">
    <property type="entry name" value="T1RH-like_C"/>
    <property type="match status" value="1"/>
</dbReference>
<evidence type="ECO:0000256" key="9">
    <source>
        <dbReference type="ARBA" id="ARBA00022840"/>
    </source>
</evidence>
<dbReference type="InterPro" id="IPR007409">
    <property type="entry name" value="Restrct_endonuc_type1_HsdR_N"/>
</dbReference>
<dbReference type="Pfam" id="PF04313">
    <property type="entry name" value="HSDR_N"/>
    <property type="match status" value="1"/>
</dbReference>
<sequence>MSVAESEFEAWVLEMLAEQGWQTAHGPDIAPGMPDAERSDYREVVLVGRLREAIYRLNPTLPDEAVEEAVKTALRPESAVVQSENWRAYQLLTQGAPVEYRDAEGVLRNVRARLFDWADPSANDLLAVNQFTIQGAKKERRPDVVLFVNGLPLGLLELKKPGAENATIASAYAQIQTYKAQVPDLFTWNQGVVLSDGFLARMGTLTAQANHFQAWKTVDGRSLATKYRPEIEVMVAGFLRPEVFLDWSRNFIAFAGDGQKMAKIGAKYHQYWAVRKAVMETIEAVENDGRAGIVWHTQGSGKSFEMAWYSGALMRHPAMDNPTLLVLTDRNDLDNQLFEDTFAATKIGAPLPEAPVQAESRAELKTLLSGRQSGGIVFTTIQKFGLSKDEREAGIGFPTLSERLNIVVMVDEAHRSNYDFIDGFARHLRDGLPNATFIGFTGTPIEAKDRSTTAVFGDVIDTYDLTQAVEDGATVKVLYEARLAKVRLPDDALSDIDDAFADAVSGSEEDAQERLKTRWSRVEAVVGAENRLEELARDIVAHWEKRKEVMPDAKCMIVTMSRRIAVDLHDKIKALRPDWHADDDERGRMKVVMTGSATDPEGWQEHIRNKAQMRALKARASDPSDPLDVVIVRDMWLTGFDSPAMTTMYVDKPMRGVSLMQAITRVNRTFRDKPAGLIVDYIGIAEDLKTALGDYTQRDRDNAQVGADIEATAIPEMNNEHDIACSILAPFDWRPLVAEKTPKAYINAVMATVEWLLEQDHVEDAFEGVEDPAEDGKPKELTVKQRFVVHVQRLRSFFSLVPASDAASRIRDDVAFFDAVRTAIAKIESAGRGATDAGVELDTAIRQIVSENMTGTGVVDIYAEAGIANPDISLIDEAFVKKVTESDRPNIQMEALKRLLNSEIRAIAKRNLVKGREFSEMLNASLLRYQNRSLDTAAVVAELVQLAQALQAEQERGRQTGLTNNELAFYDALRTNESAREAMQDDVMKKIAHDLTDIVRRDAKTDWNIKEQVRAKLRTTIKRLLLKHGYPPDKAPEATELILKQAETLGETTASESMQGRQPLWA</sequence>
<evidence type="ECO:0000256" key="7">
    <source>
        <dbReference type="ARBA" id="ARBA00022759"/>
    </source>
</evidence>
<comment type="catalytic activity">
    <reaction evidence="1 11">
        <text>Endonucleolytic cleavage of DNA to give random double-stranded fragments with terminal 5'-phosphates, ATP is simultaneously hydrolyzed.</text>
        <dbReference type="EC" id="3.1.21.3"/>
    </reaction>
</comment>
<dbReference type="SUPFAM" id="SSF52540">
    <property type="entry name" value="P-loop containing nucleoside triphosphate hydrolases"/>
    <property type="match status" value="1"/>
</dbReference>
<dbReference type="InterPro" id="IPR021810">
    <property type="entry name" value="T1RH-like_C"/>
</dbReference>
<dbReference type="AlphaFoldDB" id="A0A1S2N0D6"/>
<evidence type="ECO:0000256" key="1">
    <source>
        <dbReference type="ARBA" id="ARBA00000851"/>
    </source>
</evidence>
<dbReference type="OrthoDB" id="9758243at2"/>
<organism evidence="13 14">
    <name type="scientific">Rothia kristinae</name>
    <dbReference type="NCBI Taxonomy" id="37923"/>
    <lineage>
        <taxon>Bacteria</taxon>
        <taxon>Bacillati</taxon>
        <taxon>Actinomycetota</taxon>
        <taxon>Actinomycetes</taxon>
        <taxon>Micrococcales</taxon>
        <taxon>Micrococcaceae</taxon>
        <taxon>Rothia</taxon>
    </lineage>
</organism>
<keyword evidence="4" id="KW-0540">Nuclease</keyword>
<keyword evidence="9 11" id="KW-0067">ATP-binding</keyword>
<evidence type="ECO:0000256" key="10">
    <source>
        <dbReference type="ARBA" id="ARBA00023125"/>
    </source>
</evidence>
<dbReference type="Gene3D" id="3.90.1570.50">
    <property type="match status" value="1"/>
</dbReference>
<dbReference type="PANTHER" id="PTHR30195">
    <property type="entry name" value="TYPE I SITE-SPECIFIC DEOXYRIBONUCLEASE PROTEIN SUBUNIT M AND R"/>
    <property type="match status" value="1"/>
</dbReference>
<dbReference type="InterPro" id="IPR004473">
    <property type="entry name" value="Restrct_endonuc_typeI_HsdR"/>
</dbReference>
<dbReference type="InterPro" id="IPR027417">
    <property type="entry name" value="P-loop_NTPase"/>
</dbReference>
<dbReference type="Proteomes" id="UP000179540">
    <property type="component" value="Unassembled WGS sequence"/>
</dbReference>
<evidence type="ECO:0000259" key="12">
    <source>
        <dbReference type="PROSITE" id="PS51192"/>
    </source>
</evidence>
<dbReference type="EMBL" id="MODZ01000009">
    <property type="protein sequence ID" value="OIJ35444.1"/>
    <property type="molecule type" value="Genomic_DNA"/>
</dbReference>
<name>A0A1S2N0D6_9MICC</name>
<comment type="caution">
    <text evidence="13">The sequence shown here is derived from an EMBL/GenBank/DDBJ whole genome shotgun (WGS) entry which is preliminary data.</text>
</comment>
<protein>
    <recommendedName>
        <fullName evidence="11">Type I restriction enzyme endonuclease subunit</fullName>
        <shortName evidence="11">R protein</shortName>
        <ecNumber evidence="11">3.1.21.3</ecNumber>
    </recommendedName>
</protein>
<keyword evidence="6 11" id="KW-0680">Restriction system</keyword>
<dbReference type="EC" id="3.1.21.3" evidence="11"/>
<evidence type="ECO:0000256" key="8">
    <source>
        <dbReference type="ARBA" id="ARBA00022801"/>
    </source>
</evidence>
<keyword evidence="5 11" id="KW-0547">Nucleotide-binding</keyword>
<evidence type="ECO:0000256" key="2">
    <source>
        <dbReference type="ARBA" id="ARBA00008598"/>
    </source>
</evidence>
<evidence type="ECO:0000256" key="11">
    <source>
        <dbReference type="RuleBase" id="RU364115"/>
    </source>
</evidence>
<dbReference type="PROSITE" id="PS51192">
    <property type="entry name" value="HELICASE_ATP_BIND_1"/>
    <property type="match status" value="1"/>
</dbReference>
<gene>
    <name evidence="13" type="ORF">BK826_08115</name>
</gene>
<dbReference type="Gene3D" id="3.40.50.300">
    <property type="entry name" value="P-loop containing nucleotide triphosphate hydrolases"/>
    <property type="match status" value="2"/>
</dbReference>
<dbReference type="PANTHER" id="PTHR30195:SF15">
    <property type="entry name" value="TYPE I RESTRICTION ENZYME HINDI ENDONUCLEASE SUBUNIT"/>
    <property type="match status" value="1"/>
</dbReference>
<dbReference type="Pfam" id="PF18766">
    <property type="entry name" value="SWI2_SNF2"/>
    <property type="match status" value="1"/>
</dbReference>
<dbReference type="InterPro" id="IPR055180">
    <property type="entry name" value="HsdR_RecA-like_helicase_dom_2"/>
</dbReference>
<keyword evidence="7" id="KW-0255">Endonuclease</keyword>
<dbReference type="InterPro" id="IPR040980">
    <property type="entry name" value="SWI2_SNF2"/>
</dbReference>
<evidence type="ECO:0000313" key="13">
    <source>
        <dbReference type="EMBL" id="OIJ35444.1"/>
    </source>
</evidence>
<comment type="subunit">
    <text evidence="3 11">The type I restriction/modification system is composed of three polypeptides R, M and S.</text>
</comment>
<evidence type="ECO:0000256" key="3">
    <source>
        <dbReference type="ARBA" id="ARBA00011296"/>
    </source>
</evidence>
<evidence type="ECO:0000256" key="5">
    <source>
        <dbReference type="ARBA" id="ARBA00022741"/>
    </source>
</evidence>
<proteinExistence type="inferred from homology"/>
<dbReference type="CDD" id="cd18800">
    <property type="entry name" value="SF2_C_EcoR124I-like"/>
    <property type="match status" value="1"/>
</dbReference>
<dbReference type="GO" id="GO:0009035">
    <property type="term" value="F:type I site-specific deoxyribonuclease activity"/>
    <property type="evidence" value="ECO:0007669"/>
    <property type="project" value="UniProtKB-EC"/>
</dbReference>
<keyword evidence="10 11" id="KW-0238">DNA-binding</keyword>
<accession>A0A1S2N0D6</accession>